<accession>A0A3N4PKK6</accession>
<evidence type="ECO:0000313" key="3">
    <source>
        <dbReference type="Proteomes" id="UP000270856"/>
    </source>
</evidence>
<keyword evidence="3" id="KW-1185">Reference proteome</keyword>
<proteinExistence type="predicted"/>
<name>A0A3N4PKK6_9FLAO</name>
<dbReference type="Pfam" id="PF23019">
    <property type="entry name" value="DUF7033"/>
    <property type="match status" value="1"/>
</dbReference>
<comment type="caution">
    <text evidence="2">The sequence shown here is derived from an EMBL/GenBank/DDBJ whole genome shotgun (WGS) entry which is preliminary data.</text>
</comment>
<dbReference type="InterPro" id="IPR054297">
    <property type="entry name" value="DUF7033"/>
</dbReference>
<organism evidence="2 3">
    <name type="scientific">Aureibaculum marinum</name>
    <dbReference type="NCBI Taxonomy" id="2487930"/>
    <lineage>
        <taxon>Bacteria</taxon>
        <taxon>Pseudomonadati</taxon>
        <taxon>Bacteroidota</taxon>
        <taxon>Flavobacteriia</taxon>
        <taxon>Flavobacteriales</taxon>
        <taxon>Flavobacteriaceae</taxon>
        <taxon>Aureibaculum</taxon>
    </lineage>
</organism>
<dbReference type="CDD" id="cd10931">
    <property type="entry name" value="CE4_u7"/>
    <property type="match status" value="1"/>
</dbReference>
<dbReference type="OrthoDB" id="5573484at2"/>
<evidence type="ECO:0000313" key="2">
    <source>
        <dbReference type="EMBL" id="RPE00144.1"/>
    </source>
</evidence>
<protein>
    <recommendedName>
        <fullName evidence="1">DUF7033 domain-containing protein</fullName>
    </recommendedName>
</protein>
<evidence type="ECO:0000259" key="1">
    <source>
        <dbReference type="Pfam" id="PF23019"/>
    </source>
</evidence>
<dbReference type="AlphaFoldDB" id="A0A3N4PKK6"/>
<dbReference type="Proteomes" id="UP000270856">
    <property type="component" value="Unassembled WGS sequence"/>
</dbReference>
<feature type="domain" description="DUF7033" evidence="1">
    <location>
        <begin position="95"/>
        <end position="184"/>
    </location>
</feature>
<reference evidence="2 3" key="1">
    <citation type="submission" date="2018-11" db="EMBL/GenBank/DDBJ databases">
        <title>Aureibaculum marinum gen. nov., sp. nov., a member of the family Flavobacteriaceae isolated from the Bohai Sea.</title>
        <authorList>
            <person name="Ji X."/>
        </authorList>
    </citation>
    <scope>NUCLEOTIDE SEQUENCE [LARGE SCALE GENOMIC DNA]</scope>
    <source>
        <strain evidence="2 3">BH-SD17</strain>
    </source>
</reference>
<dbReference type="RefSeq" id="WP_123896378.1">
    <property type="nucleotide sequence ID" value="NZ_RPFJ01000002.1"/>
</dbReference>
<dbReference type="EMBL" id="RPFJ01000002">
    <property type="protein sequence ID" value="RPE00144.1"/>
    <property type="molecule type" value="Genomic_DNA"/>
</dbReference>
<dbReference type="Gene3D" id="3.20.20.370">
    <property type="entry name" value="Glycoside hydrolase/deacetylase"/>
    <property type="match status" value="1"/>
</dbReference>
<sequence>MLLVYSKKITPRLTYTFKHFFTRILNIQVSFTTKVEDFIAHEGLKLTYGKQPLGSEIFIKSTDLLFEQGINDLDIKMGEWDGVECFFKTRQDASVPFDIFAASFYLLSRYEEYLPHRKDQFERYPAEESLAFKYQFLHKPLIDIWAYKFKSIIEDKYPTYTLSDRKFKFISTIDVDIAYSFKHKGVVRTIAGYLKDLSKFKLIDVWYRTMVIFGFSEDPFDTFEELITYQKKYGIKTIFFFSVGDYTTYDKNTSSRNSYYQSLIKSVADYSEVGLHPSYFSSKDEAMLQKEKLRLESIVNRPIEKSRQHYLRLDLPETYQHLINLEVKEDYTMGYAAHYGFRASTCTPFYFYDLEYEIQTPLKIFPFAVMDGTLKDYLKLPNKQSFEVIIELANQVKKVNGTFITLFHNETLSNRNRWRRWKKIYIDMFKKLTTVA</sequence>
<gene>
    <name evidence="2" type="ORF">EGM88_02450</name>
</gene>